<sequence>MDETPWRTWAPVRGVSDTSVRSALSFLYEKGAKDERAISWTPRPPPVQRPDKPLVPVKAVEKKVPVVEVVAEEEVVEEEGGREYEWEEGGDAGAVEENGEGKADDVLAAGVGPGELREDAGATRRTSDASDALLSRPSLLSSSSISPPATRSPTESTATSRSGSTASLHPRPAEPRRAPPEPVPVREDSFEKLFEATRKVGASVALTRARGSAPGVRPGAGRAGRGIRRSMPSVTKKDTTRSMDDLLERRRKKAREGGDQQAAGDEGSAGGSRDLSVDAAVEWAPLGAAVKSEDWTADPVKVFAEKPDPEEVIRSIRASLSSPEEPARASLAGSVEALPNPVLPAAPLGDTRHFLDVVPEIEVPLIEPVKHQEPDLITIAAQILEPEPEPKPEPEPDPPSDPPAIETPEYHIPSPAADTESTSPLSPASSSSLPSPPTPPPPLPAHDSHPIPTTPFYHSHESDPREAHISAMVATPIMALADAEIVDVHPHYEPSRLVAKAAHHAKPVSLPEVVPRRPREPVVLVLRGVAVAEAQTAGGHANVRRKVGERGTGDVLPSITPDTGREVVLVDGSENGRVTAWSQDEDRVGVEPMQVRGGGEGESVRRRAGVRAPSRKTTSRDEPRRGPTPRKGEAPLFPHVEPAVPVSTLPLIEPDPRPSAASTPLPVAPAVPPPATRLQLLPVDATPAHPPLAPAAVPHLLHPYPTRPVKQSTIPTLDLNIATPTERLVWPQEFVSGTLDDTAGHALATLFPPPNAFYHHHTPAPRPRLSHTSPTHAPPKSALKPRISSALTTLPPPSRRPWTVPLLARVPVAVSPARAATAPLVSIVDLNVATVMQECVTFVAVDACEGGGGGLAWVSRLRWMRTLAG</sequence>
<feature type="compositionally biased region" description="Low complexity" evidence="1">
    <location>
        <begin position="421"/>
        <end position="433"/>
    </location>
</feature>
<feature type="compositionally biased region" description="Low complexity" evidence="1">
    <location>
        <begin position="129"/>
        <end position="167"/>
    </location>
</feature>
<dbReference type="EMBL" id="KZ997061">
    <property type="protein sequence ID" value="RKO87934.1"/>
    <property type="molecule type" value="Genomic_DNA"/>
</dbReference>
<evidence type="ECO:0000313" key="2">
    <source>
        <dbReference type="EMBL" id="RKO87934.1"/>
    </source>
</evidence>
<evidence type="ECO:0000313" key="3">
    <source>
        <dbReference type="Proteomes" id="UP000269721"/>
    </source>
</evidence>
<feature type="region of interest" description="Disordered" evidence="1">
    <location>
        <begin position="757"/>
        <end position="794"/>
    </location>
</feature>
<reference evidence="3" key="1">
    <citation type="journal article" date="2018" name="Nat. Microbiol.">
        <title>Leveraging single-cell genomics to expand the fungal tree of life.</title>
        <authorList>
            <person name="Ahrendt S.R."/>
            <person name="Quandt C.A."/>
            <person name="Ciobanu D."/>
            <person name="Clum A."/>
            <person name="Salamov A."/>
            <person name="Andreopoulos B."/>
            <person name="Cheng J.F."/>
            <person name="Woyke T."/>
            <person name="Pelin A."/>
            <person name="Henrissat B."/>
            <person name="Reynolds N.K."/>
            <person name="Benny G.L."/>
            <person name="Smith M.E."/>
            <person name="James T.Y."/>
            <person name="Grigoriev I.V."/>
        </authorList>
    </citation>
    <scope>NUCLEOTIDE SEQUENCE [LARGE SCALE GENOMIC DNA]</scope>
</reference>
<feature type="compositionally biased region" description="Basic and acidic residues" evidence="1">
    <location>
        <begin position="235"/>
        <end position="248"/>
    </location>
</feature>
<feature type="compositionally biased region" description="Pro residues" evidence="1">
    <location>
        <begin position="434"/>
        <end position="444"/>
    </location>
</feature>
<feature type="region of interest" description="Disordered" evidence="1">
    <location>
        <begin position="76"/>
        <end position="190"/>
    </location>
</feature>
<feature type="region of interest" description="Disordered" evidence="1">
    <location>
        <begin position="575"/>
        <end position="639"/>
    </location>
</feature>
<feature type="region of interest" description="Disordered" evidence="1">
    <location>
        <begin position="317"/>
        <end position="348"/>
    </location>
</feature>
<accession>A0A4P9W6I7</accession>
<feature type="region of interest" description="Disordered" evidence="1">
    <location>
        <begin position="387"/>
        <end position="464"/>
    </location>
</feature>
<dbReference type="Proteomes" id="UP000269721">
    <property type="component" value="Unassembled WGS sequence"/>
</dbReference>
<protein>
    <submittedName>
        <fullName evidence="2">Uncharacterized protein</fullName>
    </submittedName>
</protein>
<feature type="compositionally biased region" description="Basic and acidic residues" evidence="1">
    <location>
        <begin position="618"/>
        <end position="633"/>
    </location>
</feature>
<feature type="compositionally biased region" description="Basic and acidic residues" evidence="1">
    <location>
        <begin position="115"/>
        <end position="128"/>
    </location>
</feature>
<keyword evidence="3" id="KW-1185">Reference proteome</keyword>
<proteinExistence type="predicted"/>
<gene>
    <name evidence="2" type="ORF">BDK51DRAFT_40721</name>
</gene>
<dbReference type="AlphaFoldDB" id="A0A4P9W6I7"/>
<organism evidence="2 3">
    <name type="scientific">Blyttiomyces helicus</name>
    <dbReference type="NCBI Taxonomy" id="388810"/>
    <lineage>
        <taxon>Eukaryota</taxon>
        <taxon>Fungi</taxon>
        <taxon>Fungi incertae sedis</taxon>
        <taxon>Chytridiomycota</taxon>
        <taxon>Chytridiomycota incertae sedis</taxon>
        <taxon>Chytridiomycetes</taxon>
        <taxon>Chytridiomycetes incertae sedis</taxon>
        <taxon>Blyttiomyces</taxon>
    </lineage>
</organism>
<feature type="compositionally biased region" description="Low complexity" evidence="1">
    <location>
        <begin position="208"/>
        <end position="220"/>
    </location>
</feature>
<name>A0A4P9W6I7_9FUNG</name>
<feature type="compositionally biased region" description="Low complexity" evidence="1">
    <location>
        <begin position="337"/>
        <end position="348"/>
    </location>
</feature>
<feature type="compositionally biased region" description="Basic and acidic residues" evidence="1">
    <location>
        <begin position="171"/>
        <end position="190"/>
    </location>
</feature>
<evidence type="ECO:0000256" key="1">
    <source>
        <dbReference type="SAM" id="MobiDB-lite"/>
    </source>
</evidence>
<feature type="region of interest" description="Disordered" evidence="1">
    <location>
        <begin position="205"/>
        <end position="276"/>
    </location>
</feature>